<dbReference type="InterPro" id="IPR017853">
    <property type="entry name" value="GH"/>
</dbReference>
<dbReference type="InterPro" id="IPR051913">
    <property type="entry name" value="GH2_Domain-Containing"/>
</dbReference>
<dbReference type="Pfam" id="PF00703">
    <property type="entry name" value="Glyco_hydro_2"/>
    <property type="match status" value="1"/>
</dbReference>
<sequence length="648" mass="72867">MDIKRVLASAPRDYDLGPERPLLTPWGESLHPLAVRQEHPHPQFVRDRFVMLNGWWDYAIMPMGTGRTVRPPDEFDGRILVPFSPESVLSCVGRQLGPDELLWYVRRVARPPLRPHERCLLHFEAVDFACACCVNGQVVGTHRGGYLPFVFDITEAVTKVDGEDTLDAGEHAEIVIALCVWDPSDTGTQLRGKQKLKRGGIWYTAQSGIWQPVWMEVVPERHIEALRLLPDAEAAELAVDVDVCGTEGLLRLYVSDAAGVPVAAASAPAEEGAVPVTSRGAEEDERRRRVRVTVPIPKLRRWSLEDPYLYNLTLRFGTDVVYSYTAFRTVAVRPDGAGRFRFFLNGEPLLLRGVLDQGYWSDGLMTAPADDALAFDIVAMKNAGFNMLRKHLKVEADRWYYHCDRLGMLVWQDMVSGGGAYGTWETSFQPTLWRRSWDNYSDTDIAHQEKLGAGDESYRNHWRESCRATVEYLGNHPSVVSWVLFNEGWGQFDAASAAQMVHELDPTRPIDAVSGWYDQHSGDFLSVHNYFRPLKVYRDRVRDLQGYAAEHGGRAFVISEFGGVTFRVPGHSAFEGSYGYDRFEDVAAWRGAVRSALAQATALATDGLAGFVYTQLSDVEEEVNGILTYDRRVNKLEDDEEMWGEGAL</sequence>
<comment type="similarity">
    <text evidence="1">Belongs to the glycosyl hydrolase 2 family.</text>
</comment>
<keyword evidence="7" id="KW-1185">Reference proteome</keyword>
<dbReference type="PANTHER" id="PTHR42732:SF2">
    <property type="entry name" value="BETA-MANNOSIDASE"/>
    <property type="match status" value="1"/>
</dbReference>
<evidence type="ECO:0000313" key="6">
    <source>
        <dbReference type="EMBL" id="MVX60388.1"/>
    </source>
</evidence>
<organism evidence="6 7">
    <name type="scientific">Adlercreutzia mucosicola</name>
    <dbReference type="NCBI Taxonomy" id="580026"/>
    <lineage>
        <taxon>Bacteria</taxon>
        <taxon>Bacillati</taxon>
        <taxon>Actinomycetota</taxon>
        <taxon>Coriobacteriia</taxon>
        <taxon>Eggerthellales</taxon>
        <taxon>Eggerthellaceae</taxon>
        <taxon>Adlercreutzia</taxon>
    </lineage>
</organism>
<evidence type="ECO:0000259" key="4">
    <source>
        <dbReference type="Pfam" id="PF00703"/>
    </source>
</evidence>
<dbReference type="SUPFAM" id="SSF49785">
    <property type="entry name" value="Galactose-binding domain-like"/>
    <property type="match status" value="1"/>
</dbReference>
<dbReference type="InterPro" id="IPR013783">
    <property type="entry name" value="Ig-like_fold"/>
</dbReference>
<dbReference type="Gene3D" id="3.20.20.80">
    <property type="entry name" value="Glycosidases"/>
    <property type="match status" value="1"/>
</dbReference>
<dbReference type="Gene3D" id="2.60.40.10">
    <property type="entry name" value="Immunoglobulins"/>
    <property type="match status" value="1"/>
</dbReference>
<dbReference type="Proteomes" id="UP000463388">
    <property type="component" value="Unassembled WGS sequence"/>
</dbReference>
<proteinExistence type="inferred from homology"/>
<dbReference type="EMBL" id="WSRR01000004">
    <property type="protein sequence ID" value="MVX60388.1"/>
    <property type="molecule type" value="Genomic_DNA"/>
</dbReference>
<keyword evidence="2 6" id="KW-0378">Hydrolase</keyword>
<dbReference type="AlphaFoldDB" id="A0A6N8JKL1"/>
<evidence type="ECO:0000256" key="3">
    <source>
        <dbReference type="ARBA" id="ARBA00023295"/>
    </source>
</evidence>
<dbReference type="PANTHER" id="PTHR42732">
    <property type="entry name" value="BETA-GALACTOSIDASE"/>
    <property type="match status" value="1"/>
</dbReference>
<keyword evidence="3" id="KW-0326">Glycosidase</keyword>
<dbReference type="SUPFAM" id="SSF51445">
    <property type="entry name" value="(Trans)glycosidases"/>
    <property type="match status" value="1"/>
</dbReference>
<feature type="domain" description="Glycoside hydrolase family 2 immunoglobulin-like beta-sandwich" evidence="4">
    <location>
        <begin position="222"/>
        <end position="328"/>
    </location>
</feature>
<gene>
    <name evidence="6" type="ORF">GKZ27_02785</name>
</gene>
<dbReference type="InterPro" id="IPR008979">
    <property type="entry name" value="Galactose-bd-like_sf"/>
</dbReference>
<dbReference type="Gene3D" id="2.60.120.260">
    <property type="entry name" value="Galactose-binding domain-like"/>
    <property type="match status" value="1"/>
</dbReference>
<evidence type="ECO:0000256" key="1">
    <source>
        <dbReference type="ARBA" id="ARBA00007401"/>
    </source>
</evidence>
<evidence type="ECO:0000259" key="5">
    <source>
        <dbReference type="Pfam" id="PF02836"/>
    </source>
</evidence>
<feature type="domain" description="Glycoside hydrolase family 2 catalytic" evidence="5">
    <location>
        <begin position="341"/>
        <end position="532"/>
    </location>
</feature>
<dbReference type="RefSeq" id="WP_160344904.1">
    <property type="nucleotide sequence ID" value="NZ_WSRR01000004.1"/>
</dbReference>
<name>A0A6N8JKL1_9ACTN</name>
<accession>A0A6N8JKL1</accession>
<dbReference type="InterPro" id="IPR006103">
    <property type="entry name" value="Glyco_hydro_2_cat"/>
</dbReference>
<dbReference type="OrthoDB" id="9762066at2"/>
<protein>
    <submittedName>
        <fullName evidence="6">Glycoside hydrolase family 2</fullName>
    </submittedName>
</protein>
<dbReference type="GO" id="GO:0004553">
    <property type="term" value="F:hydrolase activity, hydrolyzing O-glycosyl compounds"/>
    <property type="evidence" value="ECO:0007669"/>
    <property type="project" value="InterPro"/>
</dbReference>
<reference evidence="6 7" key="1">
    <citation type="submission" date="2019-12" db="EMBL/GenBank/DDBJ databases">
        <title>Microbes associate with the intestines of laboratory mice.</title>
        <authorList>
            <person name="Navarre W."/>
            <person name="Wong E."/>
        </authorList>
    </citation>
    <scope>NUCLEOTIDE SEQUENCE [LARGE SCALE GENOMIC DNA]</scope>
    <source>
        <strain evidence="6 7">NM66_B29</strain>
    </source>
</reference>
<dbReference type="GO" id="GO:0005975">
    <property type="term" value="P:carbohydrate metabolic process"/>
    <property type="evidence" value="ECO:0007669"/>
    <property type="project" value="InterPro"/>
</dbReference>
<dbReference type="InterPro" id="IPR006102">
    <property type="entry name" value="Ig-like_GH2"/>
</dbReference>
<dbReference type="SUPFAM" id="SSF49303">
    <property type="entry name" value="beta-Galactosidase/glucuronidase domain"/>
    <property type="match status" value="1"/>
</dbReference>
<dbReference type="Pfam" id="PF02836">
    <property type="entry name" value="Glyco_hydro_2_C"/>
    <property type="match status" value="1"/>
</dbReference>
<evidence type="ECO:0000256" key="2">
    <source>
        <dbReference type="ARBA" id="ARBA00022801"/>
    </source>
</evidence>
<dbReference type="InterPro" id="IPR036156">
    <property type="entry name" value="Beta-gal/glucu_dom_sf"/>
</dbReference>
<comment type="caution">
    <text evidence="6">The sequence shown here is derived from an EMBL/GenBank/DDBJ whole genome shotgun (WGS) entry which is preliminary data.</text>
</comment>
<evidence type="ECO:0000313" key="7">
    <source>
        <dbReference type="Proteomes" id="UP000463388"/>
    </source>
</evidence>